<protein>
    <submittedName>
        <fullName evidence="1">Uncharacterized protein</fullName>
    </submittedName>
</protein>
<dbReference type="EMBL" id="CM041546">
    <property type="protein sequence ID" value="KAI3361604.1"/>
    <property type="molecule type" value="Genomic_DNA"/>
</dbReference>
<gene>
    <name evidence="1" type="ORF">L3Q82_013753</name>
</gene>
<evidence type="ECO:0000313" key="2">
    <source>
        <dbReference type="Proteomes" id="UP000831701"/>
    </source>
</evidence>
<organism evidence="1 2">
    <name type="scientific">Scortum barcoo</name>
    <name type="common">barcoo grunter</name>
    <dbReference type="NCBI Taxonomy" id="214431"/>
    <lineage>
        <taxon>Eukaryota</taxon>
        <taxon>Metazoa</taxon>
        <taxon>Chordata</taxon>
        <taxon>Craniata</taxon>
        <taxon>Vertebrata</taxon>
        <taxon>Euteleostomi</taxon>
        <taxon>Actinopterygii</taxon>
        <taxon>Neopterygii</taxon>
        <taxon>Teleostei</taxon>
        <taxon>Neoteleostei</taxon>
        <taxon>Acanthomorphata</taxon>
        <taxon>Eupercaria</taxon>
        <taxon>Centrarchiformes</taxon>
        <taxon>Terapontoidei</taxon>
        <taxon>Terapontidae</taxon>
        <taxon>Scortum</taxon>
    </lineage>
</organism>
<dbReference type="Proteomes" id="UP000831701">
    <property type="component" value="Chromosome 16"/>
</dbReference>
<keyword evidence="2" id="KW-1185">Reference proteome</keyword>
<proteinExistence type="predicted"/>
<evidence type="ECO:0000313" key="1">
    <source>
        <dbReference type="EMBL" id="KAI3361604.1"/>
    </source>
</evidence>
<accession>A0ACB8W1I8</accession>
<sequence>MLLRGQDRMKAAADHHRRPAPAYTPGQKVWLSTKDLPLHFHSRKLAPSYVKSRHKNFLYSEQWQLAEVFMARRVPSRLLTPWPGDAEKSGWLLGRFCFGGRTHMKAAADHHHTPTPAYTPGQKVWLSTKDLPLHVHSRKLAPRFVGPFPISKIINPVSFQLKLPRSLRVHPTFHALAKSSLS</sequence>
<comment type="caution">
    <text evidence="1">The sequence shown here is derived from an EMBL/GenBank/DDBJ whole genome shotgun (WGS) entry which is preliminary data.</text>
</comment>
<name>A0ACB8W1I8_9TELE</name>
<feature type="non-terminal residue" evidence="1">
    <location>
        <position position="182"/>
    </location>
</feature>
<reference evidence="1" key="1">
    <citation type="submission" date="2022-04" db="EMBL/GenBank/DDBJ databases">
        <title>Jade perch genome.</title>
        <authorList>
            <person name="Chao B."/>
        </authorList>
    </citation>
    <scope>NUCLEOTIDE SEQUENCE</scope>
    <source>
        <strain evidence="1">CB-2022</strain>
    </source>
</reference>